<keyword evidence="2" id="KW-1185">Reference proteome</keyword>
<reference evidence="1 2" key="1">
    <citation type="submission" date="2019-02" db="EMBL/GenBank/DDBJ databases">
        <title>Complete genome sequence of Burkholderia cenocepacia phage BcepSauron.</title>
        <authorList>
            <person name="Park K."/>
            <person name="Gonzalez C."/>
            <person name="Liu M."/>
            <person name="Gill J."/>
        </authorList>
    </citation>
    <scope>NUCLEOTIDE SEQUENCE [LARGE SCALE GENOMIC DNA]</scope>
</reference>
<sequence>MGTQMTKQKNILEAVAANAALGLEEKLTVVVVNNEVGTAQYFLRDNREAYPDLEFLEIRVGEQGLPYDEFRDRNVIMFLNFTPYQLKPMEEGYVFGRMEQTRATLGTIPFNILSLHFGGDTAACHAKND</sequence>
<accession>A0A482MLN6</accession>
<name>A0A482MLN6_9CAUD</name>
<evidence type="ECO:0000313" key="1">
    <source>
        <dbReference type="EMBL" id="QBQ74569.1"/>
    </source>
</evidence>
<organism evidence="1 2">
    <name type="scientific">Burkholderia phage BcepSauron</name>
    <dbReference type="NCBI Taxonomy" id="2530033"/>
    <lineage>
        <taxon>Viruses</taxon>
        <taxon>Duplodnaviria</taxon>
        <taxon>Heunggongvirae</taxon>
        <taxon>Uroviricota</taxon>
        <taxon>Caudoviricetes</taxon>
        <taxon>Sarumanvirus</taxon>
        <taxon>Sarumanvirus bcepsauron</taxon>
    </lineage>
</organism>
<proteinExistence type="predicted"/>
<dbReference type="Proteomes" id="UP000301424">
    <property type="component" value="Segment"/>
</dbReference>
<dbReference type="EMBL" id="MK552141">
    <property type="protein sequence ID" value="QBQ74569.1"/>
    <property type="molecule type" value="Genomic_DNA"/>
</dbReference>
<protein>
    <submittedName>
        <fullName evidence="1">Uncharacterized protein</fullName>
    </submittedName>
</protein>
<gene>
    <name evidence="1" type="ORF">BcepSauron_189</name>
</gene>
<evidence type="ECO:0000313" key="2">
    <source>
        <dbReference type="Proteomes" id="UP000301424"/>
    </source>
</evidence>